<dbReference type="EMBL" id="SPVF01000135">
    <property type="protein sequence ID" value="TFW20171.1"/>
    <property type="molecule type" value="Genomic_DNA"/>
</dbReference>
<accession>A0A4Y9SG29</accession>
<dbReference type="GO" id="GO:0005886">
    <property type="term" value="C:plasma membrane"/>
    <property type="evidence" value="ECO:0007669"/>
    <property type="project" value="TreeGrafter"/>
</dbReference>
<dbReference type="AlphaFoldDB" id="A0A4Y9SG29"/>
<sequence>MDKMEELKRAKRYPLLLLAGAALVFIGASLMPRGLAVDCVRTTAEAAMVGALADWFAVVALFRRVPLPLVSRHTAIIPQNQERIADNLAVFVQEKFLDQRSLVELIRRHDPAGKLTEWLSSPAHTATLGHYVLRIVSGVLDVVDDQRIQGFLRQSFRAVIDKVDLAPASAAILDTLTRDGRHQQLLDGAIEQVVTLLRTEESRAFIARQIVEWIRTDYPKWEKLLPTEYLGEKAADAVAQALDGMLQRVSADPEHELRKGFDGLMARLIEKLKTDPATIAKAEELKAWLRDSEAARDYAVTLWTDLRDWLRQDIASEDSSLHRNVVAMGAWIGRELAANPDLRRSLNDHMEDAARSMAPDFADFLTRHISDTVKRWDPQDLSRQVELNIGKDLQYIRINGTLVGGCVGLLLFWVSWLLGAAGGH</sequence>
<feature type="transmembrane region" description="Helical" evidence="1">
    <location>
        <begin position="398"/>
        <end position="418"/>
    </location>
</feature>
<proteinExistence type="predicted"/>
<name>A0A4Y9SG29_9BURK</name>
<keyword evidence="1" id="KW-0812">Transmembrane</keyword>
<dbReference type="Pfam" id="PF04286">
    <property type="entry name" value="DUF445"/>
    <property type="match status" value="1"/>
</dbReference>
<keyword evidence="1" id="KW-1133">Transmembrane helix</keyword>
<comment type="caution">
    <text evidence="2">The sequence shown here is derived from an EMBL/GenBank/DDBJ whole genome shotgun (WGS) entry which is preliminary data.</text>
</comment>
<evidence type="ECO:0000313" key="2">
    <source>
        <dbReference type="EMBL" id="TFW20171.1"/>
    </source>
</evidence>
<dbReference type="PANTHER" id="PTHR38442">
    <property type="entry name" value="INNER MEMBRANE PROTEIN-RELATED"/>
    <property type="match status" value="1"/>
</dbReference>
<keyword evidence="3" id="KW-1185">Reference proteome</keyword>
<dbReference type="Proteomes" id="UP000298438">
    <property type="component" value="Unassembled WGS sequence"/>
</dbReference>
<dbReference type="PANTHER" id="PTHR38442:SF1">
    <property type="entry name" value="INNER MEMBRANE PROTEIN"/>
    <property type="match status" value="1"/>
</dbReference>
<organism evidence="2 3">
    <name type="scientific">Zemynaea arenosa</name>
    <dbReference type="NCBI Taxonomy" id="2561931"/>
    <lineage>
        <taxon>Bacteria</taxon>
        <taxon>Pseudomonadati</taxon>
        <taxon>Pseudomonadota</taxon>
        <taxon>Betaproteobacteria</taxon>
        <taxon>Burkholderiales</taxon>
        <taxon>Oxalobacteraceae</taxon>
        <taxon>Telluria group</taxon>
        <taxon>Zemynaea</taxon>
    </lineage>
</organism>
<dbReference type="InterPro" id="IPR007383">
    <property type="entry name" value="DUF445"/>
</dbReference>
<evidence type="ECO:0000256" key="1">
    <source>
        <dbReference type="SAM" id="Phobius"/>
    </source>
</evidence>
<keyword evidence="1" id="KW-0472">Membrane</keyword>
<gene>
    <name evidence="2" type="ORF">E4L96_10640</name>
</gene>
<dbReference type="OrthoDB" id="9769590at2"/>
<feature type="transmembrane region" description="Helical" evidence="1">
    <location>
        <begin position="46"/>
        <end position="62"/>
    </location>
</feature>
<evidence type="ECO:0000313" key="3">
    <source>
        <dbReference type="Proteomes" id="UP000298438"/>
    </source>
</evidence>
<protein>
    <submittedName>
        <fullName evidence="2">DUF445 domain-containing protein</fullName>
    </submittedName>
</protein>
<dbReference type="RefSeq" id="WP_135207198.1">
    <property type="nucleotide sequence ID" value="NZ_SPVF01000135.1"/>
</dbReference>
<reference evidence="2 3" key="1">
    <citation type="submission" date="2019-03" db="EMBL/GenBank/DDBJ databases">
        <title>Draft Genome Sequence of Massilia arenosa sp. nov., a Novel Massilia Species Isolated from a Sandy-loam Maize Soil.</title>
        <authorList>
            <person name="Raths R."/>
            <person name="Peta V."/>
            <person name="Bucking H."/>
        </authorList>
    </citation>
    <scope>NUCLEOTIDE SEQUENCE [LARGE SCALE GENOMIC DNA]</scope>
    <source>
        <strain evidence="2 3">MC02</strain>
    </source>
</reference>